<dbReference type="InterPro" id="IPR052337">
    <property type="entry name" value="SAT4-like"/>
</dbReference>
<dbReference type="Proteomes" id="UP000054337">
    <property type="component" value="Unassembled WGS sequence"/>
</dbReference>
<sequence length="411" mass="44769">MSSTSVGPPVDPKWAAENNLPRLLALTGVFHIAALISVGLRIFVRVGLLRSLGKDDIAIVLAALAALGGWICFILQGNHGFGRHAKTVSKEDMQEFSHIGFFGSIISAIGALGLLKISIALFLLRLKNNNMWKWYSRCLWALIALVTIYTIGAWLTFFLYCKPMEAMWTRQGVCYSQKMFVAFALTNTALNIFTDVCFATLPIPIIWSLQMSRTTRINLIGVLSLGYIAVALGIVKANYQVKPDTDRTFNQHLNVYGFLQLNVGIIAACIPTLKPLLRTHPSSSRTPRRSAYNDIEHAATIGSGRAAKPRSSILATTTKSTTSPTTTTFTLDSTFEMANRGSLREKLAGGGAGAGGVNMNQQKNVVYSDGNGVRTGSQERILHEGGVEDASGILCTTEVVVDSVERVRRKR</sequence>
<keyword evidence="2 6" id="KW-0812">Transmembrane</keyword>
<keyword evidence="4 6" id="KW-0472">Membrane</keyword>
<dbReference type="Pfam" id="PF20684">
    <property type="entry name" value="Fung_rhodopsin"/>
    <property type="match status" value="1"/>
</dbReference>
<keyword evidence="9" id="KW-1185">Reference proteome</keyword>
<feature type="transmembrane region" description="Helical" evidence="6">
    <location>
        <begin position="96"/>
        <end position="126"/>
    </location>
</feature>
<dbReference type="OrthoDB" id="5022096at2759"/>
<feature type="domain" description="Rhodopsin" evidence="7">
    <location>
        <begin position="40"/>
        <end position="278"/>
    </location>
</feature>
<evidence type="ECO:0000256" key="6">
    <source>
        <dbReference type="SAM" id="Phobius"/>
    </source>
</evidence>
<reference evidence="8 9" key="1">
    <citation type="journal article" date="2013" name="PLoS Genet.">
        <title>Comparative genome structure, secondary metabolite, and effector coding capacity across Cochliobolus pathogens.</title>
        <authorList>
            <person name="Condon B.J."/>
            <person name="Leng Y."/>
            <person name="Wu D."/>
            <person name="Bushley K.E."/>
            <person name="Ohm R.A."/>
            <person name="Otillar R."/>
            <person name="Martin J."/>
            <person name="Schackwitz W."/>
            <person name="Grimwood J."/>
            <person name="MohdZainudin N."/>
            <person name="Xue C."/>
            <person name="Wang R."/>
            <person name="Manning V.A."/>
            <person name="Dhillon B."/>
            <person name="Tu Z.J."/>
            <person name="Steffenson B.J."/>
            <person name="Salamov A."/>
            <person name="Sun H."/>
            <person name="Lowry S."/>
            <person name="LaButti K."/>
            <person name="Han J."/>
            <person name="Copeland A."/>
            <person name="Lindquist E."/>
            <person name="Barry K."/>
            <person name="Schmutz J."/>
            <person name="Baker S.E."/>
            <person name="Ciuffetti L.M."/>
            <person name="Grigoriev I.V."/>
            <person name="Zhong S."/>
            <person name="Turgeon B.G."/>
        </authorList>
    </citation>
    <scope>NUCLEOTIDE SEQUENCE [LARGE SCALE GENOMIC DNA]</scope>
    <source>
        <strain evidence="8 9">FI3</strain>
    </source>
</reference>
<evidence type="ECO:0000256" key="3">
    <source>
        <dbReference type="ARBA" id="ARBA00022989"/>
    </source>
</evidence>
<gene>
    <name evidence="8" type="ORF">COCVIDRAFT_33087</name>
</gene>
<evidence type="ECO:0000313" key="8">
    <source>
        <dbReference type="EMBL" id="EUN32623.1"/>
    </source>
</evidence>
<evidence type="ECO:0000256" key="2">
    <source>
        <dbReference type="ARBA" id="ARBA00022692"/>
    </source>
</evidence>
<dbReference type="AlphaFoldDB" id="W7EQK8"/>
<feature type="transmembrane region" description="Helical" evidence="6">
    <location>
        <begin position="255"/>
        <end position="277"/>
    </location>
</feature>
<feature type="transmembrane region" description="Helical" evidence="6">
    <location>
        <begin position="56"/>
        <end position="76"/>
    </location>
</feature>
<organism evidence="8 9">
    <name type="scientific">Bipolaris victoriae (strain FI3)</name>
    <name type="common">Victoria blight of oats agent</name>
    <name type="synonym">Cochliobolus victoriae</name>
    <dbReference type="NCBI Taxonomy" id="930091"/>
    <lineage>
        <taxon>Eukaryota</taxon>
        <taxon>Fungi</taxon>
        <taxon>Dikarya</taxon>
        <taxon>Ascomycota</taxon>
        <taxon>Pezizomycotina</taxon>
        <taxon>Dothideomycetes</taxon>
        <taxon>Pleosporomycetidae</taxon>
        <taxon>Pleosporales</taxon>
        <taxon>Pleosporineae</taxon>
        <taxon>Pleosporaceae</taxon>
        <taxon>Bipolaris</taxon>
    </lineage>
</organism>
<dbReference type="InterPro" id="IPR049326">
    <property type="entry name" value="Rhodopsin_dom_fungi"/>
</dbReference>
<dbReference type="RefSeq" id="XP_014562209.1">
    <property type="nucleotide sequence ID" value="XM_014706723.1"/>
</dbReference>
<proteinExistence type="inferred from homology"/>
<keyword evidence="3 6" id="KW-1133">Transmembrane helix</keyword>
<comment type="similarity">
    <text evidence="5">Belongs to the SAT4 family.</text>
</comment>
<dbReference type="GO" id="GO:0016020">
    <property type="term" value="C:membrane"/>
    <property type="evidence" value="ECO:0007669"/>
    <property type="project" value="UniProtKB-SubCell"/>
</dbReference>
<comment type="subcellular location">
    <subcellularLocation>
        <location evidence="1">Membrane</location>
        <topology evidence="1">Multi-pass membrane protein</topology>
    </subcellularLocation>
</comment>
<name>W7EQK8_BIPV3</name>
<feature type="transmembrane region" description="Helical" evidence="6">
    <location>
        <begin position="180"/>
        <end position="205"/>
    </location>
</feature>
<dbReference type="HOGENOM" id="CLU_028200_3_5_1"/>
<feature type="transmembrane region" description="Helical" evidence="6">
    <location>
        <begin position="20"/>
        <end position="44"/>
    </location>
</feature>
<evidence type="ECO:0000256" key="4">
    <source>
        <dbReference type="ARBA" id="ARBA00023136"/>
    </source>
</evidence>
<dbReference type="EMBL" id="KI968693">
    <property type="protein sequence ID" value="EUN32623.1"/>
    <property type="molecule type" value="Genomic_DNA"/>
</dbReference>
<evidence type="ECO:0000259" key="7">
    <source>
        <dbReference type="Pfam" id="PF20684"/>
    </source>
</evidence>
<feature type="transmembrane region" description="Helical" evidence="6">
    <location>
        <begin position="217"/>
        <end position="235"/>
    </location>
</feature>
<dbReference type="GeneID" id="26255137"/>
<evidence type="ECO:0000313" key="9">
    <source>
        <dbReference type="Proteomes" id="UP000054337"/>
    </source>
</evidence>
<dbReference type="PANTHER" id="PTHR33048:SF167">
    <property type="entry name" value="INTEGRAL MEMBRANE PROTEIN"/>
    <property type="match status" value="1"/>
</dbReference>
<dbReference type="PANTHER" id="PTHR33048">
    <property type="entry name" value="PTH11-LIKE INTEGRAL MEMBRANE PROTEIN (AFU_ORTHOLOGUE AFUA_5G11245)"/>
    <property type="match status" value="1"/>
</dbReference>
<feature type="transmembrane region" description="Helical" evidence="6">
    <location>
        <begin position="138"/>
        <end position="160"/>
    </location>
</feature>
<protein>
    <recommendedName>
        <fullName evidence="7">Rhodopsin domain-containing protein</fullName>
    </recommendedName>
</protein>
<accession>W7EQK8</accession>
<evidence type="ECO:0000256" key="5">
    <source>
        <dbReference type="ARBA" id="ARBA00038359"/>
    </source>
</evidence>
<evidence type="ECO:0000256" key="1">
    <source>
        <dbReference type="ARBA" id="ARBA00004141"/>
    </source>
</evidence>